<comment type="subcellular location">
    <subcellularLocation>
        <location evidence="1">Cell outer membrane</location>
    </subcellularLocation>
</comment>
<dbReference type="Pfam" id="PF14322">
    <property type="entry name" value="SusD-like_3"/>
    <property type="match status" value="1"/>
</dbReference>
<feature type="domain" description="RagB/SusD" evidence="7">
    <location>
        <begin position="318"/>
        <end position="626"/>
    </location>
</feature>
<dbReference type="RefSeq" id="WP_346240802.1">
    <property type="nucleotide sequence ID" value="NZ_JAZHYP010000002.1"/>
</dbReference>
<evidence type="ECO:0000256" key="2">
    <source>
        <dbReference type="ARBA" id="ARBA00006275"/>
    </source>
</evidence>
<accession>A0ABV0A7Z8</accession>
<evidence type="ECO:0000256" key="1">
    <source>
        <dbReference type="ARBA" id="ARBA00004442"/>
    </source>
</evidence>
<keyword evidence="4" id="KW-0472">Membrane</keyword>
<feature type="domain" description="SusD-like N-terminal" evidence="8">
    <location>
        <begin position="104"/>
        <end position="225"/>
    </location>
</feature>
<reference evidence="9 10" key="1">
    <citation type="submission" date="2024-01" db="EMBL/GenBank/DDBJ databases">
        <title>Mariniflexile litorale sp. nov., isolated from the shallow sediments of the Sea of Japan.</title>
        <authorList>
            <person name="Romanenko L."/>
            <person name="Bystritskaya E."/>
            <person name="Isaeva M."/>
        </authorList>
    </citation>
    <scope>NUCLEOTIDE SEQUENCE [LARGE SCALE GENOMIC DNA]</scope>
    <source>
        <strain evidence="9 10">KCTC 32427</strain>
    </source>
</reference>
<dbReference type="EMBL" id="JAZHYP010000002">
    <property type="protein sequence ID" value="MEN3323228.1"/>
    <property type="molecule type" value="Genomic_DNA"/>
</dbReference>
<dbReference type="SUPFAM" id="SSF48452">
    <property type="entry name" value="TPR-like"/>
    <property type="match status" value="1"/>
</dbReference>
<keyword evidence="5" id="KW-0998">Cell outer membrane</keyword>
<protein>
    <submittedName>
        <fullName evidence="9">RagB/SusD family nutrient uptake outer membrane protein</fullName>
    </submittedName>
</protein>
<organism evidence="9 10">
    <name type="scientific">Mariniflexile soesokkakense</name>
    <dbReference type="NCBI Taxonomy" id="1343160"/>
    <lineage>
        <taxon>Bacteria</taxon>
        <taxon>Pseudomonadati</taxon>
        <taxon>Bacteroidota</taxon>
        <taxon>Flavobacteriia</taxon>
        <taxon>Flavobacteriales</taxon>
        <taxon>Flavobacteriaceae</taxon>
        <taxon>Mariniflexile</taxon>
    </lineage>
</organism>
<dbReference type="InterPro" id="IPR011990">
    <property type="entry name" value="TPR-like_helical_dom_sf"/>
</dbReference>
<keyword evidence="10" id="KW-1185">Reference proteome</keyword>
<evidence type="ECO:0000313" key="10">
    <source>
        <dbReference type="Proteomes" id="UP001416393"/>
    </source>
</evidence>
<evidence type="ECO:0000256" key="6">
    <source>
        <dbReference type="SAM" id="SignalP"/>
    </source>
</evidence>
<evidence type="ECO:0000256" key="4">
    <source>
        <dbReference type="ARBA" id="ARBA00023136"/>
    </source>
</evidence>
<dbReference type="InterPro" id="IPR033985">
    <property type="entry name" value="SusD-like_N"/>
</dbReference>
<evidence type="ECO:0000313" key="9">
    <source>
        <dbReference type="EMBL" id="MEN3323228.1"/>
    </source>
</evidence>
<comment type="similarity">
    <text evidence="2">Belongs to the SusD family.</text>
</comment>
<proteinExistence type="inferred from homology"/>
<dbReference type="Proteomes" id="UP001416393">
    <property type="component" value="Unassembled WGS sequence"/>
</dbReference>
<feature type="signal peptide" evidence="6">
    <location>
        <begin position="1"/>
        <end position="24"/>
    </location>
</feature>
<evidence type="ECO:0000259" key="8">
    <source>
        <dbReference type="Pfam" id="PF14322"/>
    </source>
</evidence>
<dbReference type="PROSITE" id="PS51257">
    <property type="entry name" value="PROKAR_LIPOPROTEIN"/>
    <property type="match status" value="1"/>
</dbReference>
<dbReference type="Gene3D" id="1.25.40.390">
    <property type="match status" value="1"/>
</dbReference>
<evidence type="ECO:0000259" key="7">
    <source>
        <dbReference type="Pfam" id="PF07980"/>
    </source>
</evidence>
<evidence type="ECO:0000256" key="5">
    <source>
        <dbReference type="ARBA" id="ARBA00023237"/>
    </source>
</evidence>
<evidence type="ECO:0000256" key="3">
    <source>
        <dbReference type="ARBA" id="ARBA00022729"/>
    </source>
</evidence>
<dbReference type="InterPro" id="IPR012944">
    <property type="entry name" value="SusD_RagB_dom"/>
</dbReference>
<keyword evidence="3 6" id="KW-0732">Signal</keyword>
<name>A0ABV0A7Z8_9FLAO</name>
<gene>
    <name evidence="9" type="ORF">VP395_05780</name>
</gene>
<sequence>MKQNKIWSLIVVAFISLGSCDSYLDVVPDNLATIDDAFSLRVNAEKYLFTCYSYMPNHSDPASNFGLVGGDEIWAFNSAPGSSKNFEHRIFDTAKGGQNKIDPIGNEIWDNMYKAIRDCNIFLENIDIVPDMDSLEKREWIAEVKFLKAYYHFYLVKHYGPIPIVDESLPIDATIDQVRVSRQPVDDCFNFVVSLLDESIENLPLEITDPIASLGRITQPIALALKATVLTFHASPLFNKNTDFAALVNNDGTQLFNQIYDETRWAKAATACKEAIDLCESLGFKLHEFQNTIGKPLSDATITQLSLRTAITEKWNTEIIWANTQSIVSSLQRFVTPFVDETNTDNSQIRHELGTPLKITDQYYTKNGVPIDEDNTWNYNDRFSTKVAVSADYPNIHTNYETASYNFDRENRYYANIGFDGGIWYGQRKFDEGDLFYIRTKAKQQNNSNATGSYIKKLVHYENVQTPPTSYSVNSYPWPIIRLADLYLLYAETLNEANGPSSEVKLYIDKVRERAGLDSVDNAWANFSTNPTKPQTKEGLRAIIQQERSIELAFEGKRYWDIRRWKIAPAIMNNDVLTWNLDQETAALYSIPRVVFTQKFGTKDYFLPIKDSYIIRNRNLVQNLGW</sequence>
<comment type="caution">
    <text evidence="9">The sequence shown here is derived from an EMBL/GenBank/DDBJ whole genome shotgun (WGS) entry which is preliminary data.</text>
</comment>
<dbReference type="Pfam" id="PF07980">
    <property type="entry name" value="SusD_RagB"/>
    <property type="match status" value="1"/>
</dbReference>
<feature type="chain" id="PRO_5046828165" evidence="6">
    <location>
        <begin position="25"/>
        <end position="626"/>
    </location>
</feature>